<dbReference type="PANTHER" id="PTHR43884">
    <property type="entry name" value="ACYL-COA DEHYDROGENASE"/>
    <property type="match status" value="1"/>
</dbReference>
<keyword evidence="5" id="KW-0560">Oxidoreductase</keyword>
<dbReference type="OrthoDB" id="7053515at2"/>
<dbReference type="Pfam" id="PF00441">
    <property type="entry name" value="Acyl-CoA_dh_1"/>
    <property type="match status" value="1"/>
</dbReference>
<evidence type="ECO:0000256" key="5">
    <source>
        <dbReference type="ARBA" id="ARBA00023002"/>
    </source>
</evidence>
<feature type="domain" description="Acyl-CoA dehydrogenase/oxidase C-terminal" evidence="6">
    <location>
        <begin position="213"/>
        <end position="350"/>
    </location>
</feature>
<organism evidence="8 9">
    <name type="scientific">Sinimarinibacterium flocculans</name>
    <dbReference type="NCBI Taxonomy" id="985250"/>
    <lineage>
        <taxon>Bacteria</taxon>
        <taxon>Pseudomonadati</taxon>
        <taxon>Pseudomonadota</taxon>
        <taxon>Gammaproteobacteria</taxon>
        <taxon>Nevskiales</taxon>
        <taxon>Nevskiaceae</taxon>
        <taxon>Sinimarinibacterium</taxon>
    </lineage>
</organism>
<keyword evidence="9" id="KW-1185">Reference proteome</keyword>
<evidence type="ECO:0000256" key="3">
    <source>
        <dbReference type="ARBA" id="ARBA00022630"/>
    </source>
</evidence>
<evidence type="ECO:0000259" key="6">
    <source>
        <dbReference type="Pfam" id="PF00441"/>
    </source>
</evidence>
<keyword evidence="3" id="KW-0285">Flavoprotein</keyword>
<comment type="caution">
    <text evidence="8">The sequence shown here is derived from an EMBL/GenBank/DDBJ whole genome shotgun (WGS) entry which is preliminary data.</text>
</comment>
<accession>A0A318EHE1</accession>
<evidence type="ECO:0000256" key="2">
    <source>
        <dbReference type="ARBA" id="ARBA00009347"/>
    </source>
</evidence>
<dbReference type="PANTHER" id="PTHR43884:SF20">
    <property type="entry name" value="ACYL-COA DEHYDROGENASE FADE28"/>
    <property type="match status" value="1"/>
</dbReference>
<reference evidence="8 9" key="1">
    <citation type="submission" date="2018-04" db="EMBL/GenBank/DDBJ databases">
        <title>Genomic Encyclopedia of Type Strains, Phase IV (KMG-IV): sequencing the most valuable type-strain genomes for metagenomic binning, comparative biology and taxonomic classification.</title>
        <authorList>
            <person name="Goeker M."/>
        </authorList>
    </citation>
    <scope>NUCLEOTIDE SEQUENCE [LARGE SCALE GENOMIC DNA]</scope>
    <source>
        <strain evidence="8 9">DSM 104150</strain>
    </source>
</reference>
<dbReference type="SUPFAM" id="SSF56645">
    <property type="entry name" value="Acyl-CoA dehydrogenase NM domain-like"/>
    <property type="match status" value="1"/>
</dbReference>
<dbReference type="GO" id="GO:0050660">
    <property type="term" value="F:flavin adenine dinucleotide binding"/>
    <property type="evidence" value="ECO:0007669"/>
    <property type="project" value="InterPro"/>
</dbReference>
<dbReference type="Pfam" id="PF02771">
    <property type="entry name" value="Acyl-CoA_dh_N"/>
    <property type="match status" value="1"/>
</dbReference>
<evidence type="ECO:0000256" key="4">
    <source>
        <dbReference type="ARBA" id="ARBA00022827"/>
    </source>
</evidence>
<gene>
    <name evidence="8" type="ORF">C8D93_101703</name>
</gene>
<dbReference type="EMBL" id="QICN01000001">
    <property type="protein sequence ID" value="PXV71648.1"/>
    <property type="molecule type" value="Genomic_DNA"/>
</dbReference>
<dbReference type="Proteomes" id="UP000248330">
    <property type="component" value="Unassembled WGS sequence"/>
</dbReference>
<dbReference type="GO" id="GO:0003995">
    <property type="term" value="F:acyl-CoA dehydrogenase activity"/>
    <property type="evidence" value="ECO:0007669"/>
    <property type="project" value="TreeGrafter"/>
</dbReference>
<keyword evidence="4" id="KW-0274">FAD</keyword>
<dbReference type="InterPro" id="IPR036250">
    <property type="entry name" value="AcylCo_DH-like_C"/>
</dbReference>
<evidence type="ECO:0000313" key="8">
    <source>
        <dbReference type="EMBL" id="PXV71648.1"/>
    </source>
</evidence>
<comment type="similarity">
    <text evidence="2">Belongs to the acyl-CoA dehydrogenase family.</text>
</comment>
<evidence type="ECO:0000256" key="1">
    <source>
        <dbReference type="ARBA" id="ARBA00001974"/>
    </source>
</evidence>
<evidence type="ECO:0000259" key="7">
    <source>
        <dbReference type="Pfam" id="PF02771"/>
    </source>
</evidence>
<dbReference type="Gene3D" id="1.10.540.10">
    <property type="entry name" value="Acyl-CoA dehydrogenase/oxidase, N-terminal domain"/>
    <property type="match status" value="1"/>
</dbReference>
<dbReference type="AlphaFoldDB" id="A0A318EHE1"/>
<sequence length="365" mass="38828">MNFQFSNEQEALREQLQRLLKDGPARCRAVMAAGDSHDRALWKSCVELGLTAAAIPEADGGLGLGVMELCVIAEEVGRALAPVPIASSALYATEIIRRHGGEAAALWLPRLAAGEAIATVALTEGTGSWDAVPSAVVVDGKLSGSKLPVSDPHADVAIVSARSEEDGRGYGLWLAPLDHRSVVRRSVVAVDRIRRHAVVEFAATPVVRIGKQGEGANLVDGMMDSAAILTAFEQLGGAEAALLMARDYALQRKAFGKPIGANQAVKHKLADMYARIELARGHCYYGAWALDVGSAELPRAAAGARLAATDAFVFAAEEAIQLHGGIGFTWESDCSLYLRRSRLLAQMVGSRRRWTSRLVNALVAV</sequence>
<comment type="cofactor">
    <cofactor evidence="1">
        <name>FAD</name>
        <dbReference type="ChEBI" id="CHEBI:57692"/>
    </cofactor>
</comment>
<proteinExistence type="inferred from homology"/>
<name>A0A318EHE1_9GAMM</name>
<dbReference type="Gene3D" id="1.20.140.10">
    <property type="entry name" value="Butyryl-CoA Dehydrogenase, subunit A, domain 3"/>
    <property type="match status" value="1"/>
</dbReference>
<feature type="domain" description="Acyl-CoA dehydrogenase/oxidase N-terminal" evidence="7">
    <location>
        <begin position="6"/>
        <end position="115"/>
    </location>
</feature>
<evidence type="ECO:0000313" key="9">
    <source>
        <dbReference type="Proteomes" id="UP000248330"/>
    </source>
</evidence>
<dbReference type="CDD" id="cd00567">
    <property type="entry name" value="ACAD"/>
    <property type="match status" value="1"/>
</dbReference>
<dbReference type="InterPro" id="IPR037069">
    <property type="entry name" value="AcylCoA_DH/ox_N_sf"/>
</dbReference>
<protein>
    <submittedName>
        <fullName evidence="8">Acyl-CoA dehydrogenase</fullName>
    </submittedName>
</protein>
<dbReference type="RefSeq" id="WP_110263747.1">
    <property type="nucleotide sequence ID" value="NZ_CAKZQT010000024.1"/>
</dbReference>
<dbReference type="InterPro" id="IPR009075">
    <property type="entry name" value="AcylCo_DH/oxidase_C"/>
</dbReference>
<dbReference type="SUPFAM" id="SSF47203">
    <property type="entry name" value="Acyl-CoA dehydrogenase C-terminal domain-like"/>
    <property type="match status" value="1"/>
</dbReference>
<dbReference type="InterPro" id="IPR013786">
    <property type="entry name" value="AcylCoA_DH/ox_N"/>
</dbReference>
<dbReference type="InterPro" id="IPR009100">
    <property type="entry name" value="AcylCoA_DH/oxidase_NM_dom_sf"/>
</dbReference>